<protein>
    <submittedName>
        <fullName evidence="2">Uncharacterized protein</fullName>
    </submittedName>
</protein>
<dbReference type="Proteomes" id="UP000481153">
    <property type="component" value="Unassembled WGS sequence"/>
</dbReference>
<dbReference type="AlphaFoldDB" id="A0A6G0XSG9"/>
<name>A0A6G0XSG9_9STRA</name>
<reference evidence="2 3" key="1">
    <citation type="submission" date="2019-07" db="EMBL/GenBank/DDBJ databases">
        <title>Genomics analysis of Aphanomyces spp. identifies a new class of oomycete effector associated with host adaptation.</title>
        <authorList>
            <person name="Gaulin E."/>
        </authorList>
    </citation>
    <scope>NUCLEOTIDE SEQUENCE [LARGE SCALE GENOMIC DNA]</scope>
    <source>
        <strain evidence="2 3">ATCC 201684</strain>
    </source>
</reference>
<feature type="coiled-coil region" evidence="1">
    <location>
        <begin position="243"/>
        <end position="277"/>
    </location>
</feature>
<organism evidence="2 3">
    <name type="scientific">Aphanomyces euteiches</name>
    <dbReference type="NCBI Taxonomy" id="100861"/>
    <lineage>
        <taxon>Eukaryota</taxon>
        <taxon>Sar</taxon>
        <taxon>Stramenopiles</taxon>
        <taxon>Oomycota</taxon>
        <taxon>Saprolegniomycetes</taxon>
        <taxon>Saprolegniales</taxon>
        <taxon>Verrucalvaceae</taxon>
        <taxon>Aphanomyces</taxon>
    </lineage>
</organism>
<comment type="caution">
    <text evidence="2">The sequence shown here is derived from an EMBL/GenBank/DDBJ whole genome shotgun (WGS) entry which is preliminary data.</text>
</comment>
<evidence type="ECO:0000313" key="3">
    <source>
        <dbReference type="Proteomes" id="UP000481153"/>
    </source>
</evidence>
<accession>A0A6G0XSG9</accession>
<dbReference type="VEuPathDB" id="FungiDB:AeMF1_012761"/>
<keyword evidence="1" id="KW-0175">Coiled coil</keyword>
<proteinExistence type="predicted"/>
<gene>
    <name evidence="2" type="ORF">Ae201684_001826</name>
</gene>
<evidence type="ECO:0000256" key="1">
    <source>
        <dbReference type="SAM" id="Coils"/>
    </source>
</evidence>
<sequence>MHAARTIDDLSENLRRHVFDSSKEIPKIQVKDGMAQRSTSTVEIRRKQGPEFWDDFREITQAVSGDDITKHRTTFEHLEQKYNNLLSQTTQLKDHAQYRATDDYMDARINELQEGNEREWEEQMEAGKESLERMEAQLIAVQNKIELLDDRLRQAHPPDRASILRETQKLHDVLMLRTEEKQDLLAAIDAMKRTHADRVVRQSASEPSQELKELKRKRDSLRASILELTPSHNEEHAPLEEEAMNLSKKLKRTQEALEKHEADAAQLKVQMRKLVDVTAASRHVAAVILQVLFDHDGEWTKPELQAQVASVTGIDETQVVRALYSLLAAGLVHLDRSHAEGLVTSLLV</sequence>
<evidence type="ECO:0000313" key="2">
    <source>
        <dbReference type="EMBL" id="KAF0743349.1"/>
    </source>
</evidence>
<keyword evidence="3" id="KW-1185">Reference proteome</keyword>
<dbReference type="EMBL" id="VJMJ01000017">
    <property type="protein sequence ID" value="KAF0743349.1"/>
    <property type="molecule type" value="Genomic_DNA"/>
</dbReference>
<feature type="coiled-coil region" evidence="1">
    <location>
        <begin position="117"/>
        <end position="151"/>
    </location>
</feature>